<name>A0AAE0H387_9CHLO</name>
<dbReference type="PROSITE" id="PS50082">
    <property type="entry name" value="WD_REPEATS_2"/>
    <property type="match status" value="5"/>
</dbReference>
<evidence type="ECO:0000313" key="5">
    <source>
        <dbReference type="EMBL" id="KAK3289064.1"/>
    </source>
</evidence>
<feature type="compositionally biased region" description="Acidic residues" evidence="4">
    <location>
        <begin position="455"/>
        <end position="481"/>
    </location>
</feature>
<accession>A0AAE0H387</accession>
<feature type="repeat" description="WD" evidence="3">
    <location>
        <begin position="374"/>
        <end position="398"/>
    </location>
</feature>
<evidence type="ECO:0000256" key="2">
    <source>
        <dbReference type="ARBA" id="ARBA00022737"/>
    </source>
</evidence>
<sequence>MQDSKTQGGETPAPETDLLRHELGQEILMKSDCSPSASNHHNICGMIMGREAWTTSPGRRAGFSRAQQTHLMDCFPPSKGGRIVDAAQCRIYTGRHTPDGSRFICGFQDYRVGIYNTEDWSLIKDIHAKNLQWTITDTDLSPDQRWCIYSSITPWVHLVDVSSDTGVKSIANVTDIHETLALSNHRLGIWSVEFSSEGREIVAGANDAAVYIYDLQAGKTVLRLPAHMDDINSVTFADDSPNLILTGSDDHLIKLWDRRCLGTQGAPVGVFPGHTEGLTHVSSKGDGRYCISNSKDQTIKLWDVRKIMANDKFASLPPQKRQFQHWDYRWHKYPGRKLRIEHPHDVSLMTYRGHHVLQTLIRCYFSPAHTTAQRYIYSGSQDGGIYVWDVLTGKLLRRNKAHHGTVRDVSWHPTKASMVSVSWDTTIVEWSGGSNILNDTELYEDHCHCVSPEQSDSDDSDDSDDSGAADDEDDDGDYDEEPLIHSLRQDEEDGMDEDEDEDEEEDTDEEEEEDYEIEGIFAVPLPHSYESD</sequence>
<feature type="repeat" description="WD" evidence="3">
    <location>
        <begin position="224"/>
        <end position="257"/>
    </location>
</feature>
<evidence type="ECO:0000256" key="4">
    <source>
        <dbReference type="SAM" id="MobiDB-lite"/>
    </source>
</evidence>
<feature type="repeat" description="WD" evidence="3">
    <location>
        <begin position="182"/>
        <end position="223"/>
    </location>
</feature>
<organism evidence="5 6">
    <name type="scientific">Cymbomonas tetramitiformis</name>
    <dbReference type="NCBI Taxonomy" id="36881"/>
    <lineage>
        <taxon>Eukaryota</taxon>
        <taxon>Viridiplantae</taxon>
        <taxon>Chlorophyta</taxon>
        <taxon>Pyramimonadophyceae</taxon>
        <taxon>Pyramimonadales</taxon>
        <taxon>Pyramimonadaceae</taxon>
        <taxon>Cymbomonas</taxon>
    </lineage>
</organism>
<proteinExistence type="predicted"/>
<dbReference type="PRINTS" id="PR00320">
    <property type="entry name" value="GPROTEINBRPT"/>
</dbReference>
<protein>
    <submittedName>
        <fullName evidence="5">Uncharacterized protein</fullName>
    </submittedName>
</protein>
<feature type="compositionally biased region" description="Acidic residues" evidence="4">
    <location>
        <begin position="490"/>
        <end position="517"/>
    </location>
</feature>
<dbReference type="Pfam" id="PF00400">
    <property type="entry name" value="WD40"/>
    <property type="match status" value="5"/>
</dbReference>
<dbReference type="Proteomes" id="UP001190700">
    <property type="component" value="Unassembled WGS sequence"/>
</dbReference>
<dbReference type="InterPro" id="IPR015943">
    <property type="entry name" value="WD40/YVTN_repeat-like_dom_sf"/>
</dbReference>
<dbReference type="InterPro" id="IPR001680">
    <property type="entry name" value="WD40_rpt"/>
</dbReference>
<dbReference type="FunFam" id="2.130.10.10:FF:000492">
    <property type="entry name" value="LEC14B homolog isoform X2"/>
    <property type="match status" value="1"/>
</dbReference>
<dbReference type="SMART" id="SM00320">
    <property type="entry name" value="WD40"/>
    <property type="match status" value="6"/>
</dbReference>
<feature type="repeat" description="WD" evidence="3">
    <location>
        <begin position="399"/>
        <end position="431"/>
    </location>
</feature>
<dbReference type="PANTHER" id="PTHR19847:SF7">
    <property type="entry name" value="DDB1- AND CUL4-ASSOCIATED FACTOR 11"/>
    <property type="match status" value="1"/>
</dbReference>
<keyword evidence="1 3" id="KW-0853">WD repeat</keyword>
<evidence type="ECO:0000256" key="3">
    <source>
        <dbReference type="PROSITE-ProRule" id="PRU00221"/>
    </source>
</evidence>
<reference evidence="5 6" key="1">
    <citation type="journal article" date="2015" name="Genome Biol. Evol.">
        <title>Comparative Genomics of a Bacterivorous Green Alga Reveals Evolutionary Causalities and Consequences of Phago-Mixotrophic Mode of Nutrition.</title>
        <authorList>
            <person name="Burns J.A."/>
            <person name="Paasch A."/>
            <person name="Narechania A."/>
            <person name="Kim E."/>
        </authorList>
    </citation>
    <scope>NUCLEOTIDE SEQUENCE [LARGE SCALE GENOMIC DNA]</scope>
    <source>
        <strain evidence="5 6">PLY_AMNH</strain>
    </source>
</reference>
<dbReference type="InterPro" id="IPR036322">
    <property type="entry name" value="WD40_repeat_dom_sf"/>
</dbReference>
<keyword evidence="6" id="KW-1185">Reference proteome</keyword>
<dbReference type="InterPro" id="IPR051859">
    <property type="entry name" value="DCAF"/>
</dbReference>
<feature type="repeat" description="WD" evidence="3">
    <location>
        <begin position="271"/>
        <end position="305"/>
    </location>
</feature>
<dbReference type="GO" id="GO:0043161">
    <property type="term" value="P:proteasome-mediated ubiquitin-dependent protein catabolic process"/>
    <property type="evidence" value="ECO:0007669"/>
    <property type="project" value="TreeGrafter"/>
</dbReference>
<dbReference type="GO" id="GO:0080008">
    <property type="term" value="C:Cul4-RING E3 ubiquitin ligase complex"/>
    <property type="evidence" value="ECO:0007669"/>
    <property type="project" value="TreeGrafter"/>
</dbReference>
<dbReference type="AlphaFoldDB" id="A0AAE0H387"/>
<dbReference type="SUPFAM" id="SSF50978">
    <property type="entry name" value="WD40 repeat-like"/>
    <property type="match status" value="1"/>
</dbReference>
<keyword evidence="2" id="KW-0677">Repeat</keyword>
<dbReference type="Gene3D" id="2.130.10.10">
    <property type="entry name" value="YVTN repeat-like/Quinoprotein amine dehydrogenase"/>
    <property type="match status" value="3"/>
</dbReference>
<dbReference type="PROSITE" id="PS50294">
    <property type="entry name" value="WD_REPEATS_REGION"/>
    <property type="match status" value="3"/>
</dbReference>
<comment type="caution">
    <text evidence="5">The sequence shown here is derived from an EMBL/GenBank/DDBJ whole genome shotgun (WGS) entry which is preliminary data.</text>
</comment>
<evidence type="ECO:0000256" key="1">
    <source>
        <dbReference type="ARBA" id="ARBA00022574"/>
    </source>
</evidence>
<dbReference type="PANTHER" id="PTHR19847">
    <property type="entry name" value="DDB1- AND CUL4-ASSOCIATED FACTOR 11"/>
    <property type="match status" value="1"/>
</dbReference>
<evidence type="ECO:0000313" key="6">
    <source>
        <dbReference type="Proteomes" id="UP001190700"/>
    </source>
</evidence>
<dbReference type="InterPro" id="IPR020472">
    <property type="entry name" value="WD40_PAC1"/>
</dbReference>
<feature type="region of interest" description="Disordered" evidence="4">
    <location>
        <begin position="449"/>
        <end position="532"/>
    </location>
</feature>
<dbReference type="EMBL" id="LGRX02000241">
    <property type="protein sequence ID" value="KAK3289064.1"/>
    <property type="molecule type" value="Genomic_DNA"/>
</dbReference>
<gene>
    <name evidence="5" type="ORF">CYMTET_3488</name>
</gene>